<comment type="caution">
    <text evidence="3">The sequence shown here is derived from an EMBL/GenBank/DDBJ whole genome shotgun (WGS) entry which is preliminary data.</text>
</comment>
<evidence type="ECO:0000259" key="2">
    <source>
        <dbReference type="Pfam" id="PF00496"/>
    </source>
</evidence>
<dbReference type="PROSITE" id="PS51257">
    <property type="entry name" value="PROKAR_LIPOPROTEIN"/>
    <property type="match status" value="1"/>
</dbReference>
<organism evidence="3 4">
    <name type="scientific">Saccharothrix saharensis</name>
    <dbReference type="NCBI Taxonomy" id="571190"/>
    <lineage>
        <taxon>Bacteria</taxon>
        <taxon>Bacillati</taxon>
        <taxon>Actinomycetota</taxon>
        <taxon>Actinomycetes</taxon>
        <taxon>Pseudonocardiales</taxon>
        <taxon>Pseudonocardiaceae</taxon>
        <taxon>Saccharothrix</taxon>
    </lineage>
</organism>
<dbReference type="Gene3D" id="3.40.190.10">
    <property type="entry name" value="Periplasmic binding protein-like II"/>
    <property type="match status" value="1"/>
</dbReference>
<dbReference type="PIRSF" id="PIRSF002741">
    <property type="entry name" value="MppA"/>
    <property type="match status" value="1"/>
</dbReference>
<evidence type="ECO:0000256" key="1">
    <source>
        <dbReference type="SAM" id="SignalP"/>
    </source>
</evidence>
<dbReference type="Pfam" id="PF00496">
    <property type="entry name" value="SBP_bac_5"/>
    <property type="match status" value="1"/>
</dbReference>
<feature type="domain" description="Solute-binding protein family 5" evidence="2">
    <location>
        <begin position="83"/>
        <end position="468"/>
    </location>
</feature>
<evidence type="ECO:0000313" key="4">
    <source>
        <dbReference type="Proteomes" id="UP000316628"/>
    </source>
</evidence>
<proteinExistence type="predicted"/>
<dbReference type="Gene3D" id="3.90.76.10">
    <property type="entry name" value="Dipeptide-binding Protein, Domain 1"/>
    <property type="match status" value="1"/>
</dbReference>
<dbReference type="InterPro" id="IPR039424">
    <property type="entry name" value="SBP_5"/>
</dbReference>
<dbReference type="EMBL" id="VFPP01000001">
    <property type="protein sequence ID" value="TQM81209.1"/>
    <property type="molecule type" value="Genomic_DNA"/>
</dbReference>
<reference evidence="3 4" key="1">
    <citation type="submission" date="2019-06" db="EMBL/GenBank/DDBJ databases">
        <title>Sequencing the genomes of 1000 actinobacteria strains.</title>
        <authorList>
            <person name="Klenk H.-P."/>
        </authorList>
    </citation>
    <scope>NUCLEOTIDE SEQUENCE [LARGE SCALE GENOMIC DNA]</scope>
    <source>
        <strain evidence="3 4">DSM 45456</strain>
    </source>
</reference>
<evidence type="ECO:0000313" key="3">
    <source>
        <dbReference type="EMBL" id="TQM81209.1"/>
    </source>
</evidence>
<dbReference type="PANTHER" id="PTHR30290">
    <property type="entry name" value="PERIPLASMIC BINDING COMPONENT OF ABC TRANSPORTER"/>
    <property type="match status" value="1"/>
</dbReference>
<dbReference type="InterPro" id="IPR000914">
    <property type="entry name" value="SBP_5_dom"/>
</dbReference>
<feature type="signal peptide" evidence="1">
    <location>
        <begin position="1"/>
        <end position="35"/>
    </location>
</feature>
<keyword evidence="1" id="KW-0732">Signal</keyword>
<protein>
    <submittedName>
        <fullName evidence="3">Oligopeptide transport system substrate-binding protein</fullName>
    </submittedName>
</protein>
<dbReference type="RefSeq" id="WP_141979202.1">
    <property type="nucleotide sequence ID" value="NZ_VFPP01000001.1"/>
</dbReference>
<dbReference type="SUPFAM" id="SSF53850">
    <property type="entry name" value="Periplasmic binding protein-like II"/>
    <property type="match status" value="1"/>
</dbReference>
<dbReference type="Gene3D" id="3.10.105.10">
    <property type="entry name" value="Dipeptide-binding Protein, Domain 3"/>
    <property type="match status" value="1"/>
</dbReference>
<dbReference type="GO" id="GO:0043190">
    <property type="term" value="C:ATP-binding cassette (ABC) transporter complex"/>
    <property type="evidence" value="ECO:0007669"/>
    <property type="project" value="InterPro"/>
</dbReference>
<accession>A0A543JED8</accession>
<dbReference type="InterPro" id="IPR030678">
    <property type="entry name" value="Peptide/Ni-bd"/>
</dbReference>
<dbReference type="OrthoDB" id="9046151at2"/>
<gene>
    <name evidence="3" type="ORF">FHX81_3571</name>
</gene>
<dbReference type="GO" id="GO:1904680">
    <property type="term" value="F:peptide transmembrane transporter activity"/>
    <property type="evidence" value="ECO:0007669"/>
    <property type="project" value="TreeGrafter"/>
</dbReference>
<keyword evidence="4" id="KW-1185">Reference proteome</keyword>
<feature type="chain" id="PRO_5021859852" evidence="1">
    <location>
        <begin position="36"/>
        <end position="546"/>
    </location>
</feature>
<dbReference type="AlphaFoldDB" id="A0A543JED8"/>
<dbReference type="Proteomes" id="UP000316628">
    <property type="component" value="Unassembled WGS sequence"/>
</dbReference>
<dbReference type="GO" id="GO:0015833">
    <property type="term" value="P:peptide transport"/>
    <property type="evidence" value="ECO:0007669"/>
    <property type="project" value="TreeGrafter"/>
</dbReference>
<sequence length="546" mass="59662">MARARLAPGAKTTVAAAAVALAAAACGSADTPAGANTDAGITIFNTEPENPLVPGNTTEVGGSRVLDPMFTGLVEYRAQDAQPANAMAESIDTTDSKVFTVKIKKDWLFHDGTPVTAKSFVDAWNWTAYGPNGTQGASFFSQIEGYDAVHPKDPDGPEEPQEAPAPTAETLSGLAIVDDHTFTITLSEPFAVFPVTIGYEVFAPLPEAFFKDRAAFEEHPIGNGPFKYVSRTVGTDIKLTRYDDYKGNDKPKFKDLTLKVYQSRESAYADLVANNLDFMEELPPNALAGRQYETDLGDRVVQRETLNLQTIAFPFYLPPYDNADLRRAISMAINREEITERIFEGTRKPADGWVHPLMKGYQPGQCGDDCTYNPEKAKEALAKSGYTGEIVLLSNTDGGHQEWAEAVVNSIKNTLGVQARFVPSTSFGEFRQKVNAHEMTGMYRAGWIADYPSIENWLTPLYRTGASSNDGLYSNPAFDAKLAEADKATSEDAAIELYLEAERIMAPDMPAIPLWTQNTIAGRSDRLKVANLDPFRTLDLFSVEVA</sequence>
<name>A0A543JED8_9PSEU</name>
<dbReference type="PANTHER" id="PTHR30290:SF83">
    <property type="entry name" value="ABC TRANSPORTER SUBSTRATE-BINDING PROTEIN"/>
    <property type="match status" value="1"/>
</dbReference>
<dbReference type="GO" id="GO:0042597">
    <property type="term" value="C:periplasmic space"/>
    <property type="evidence" value="ECO:0007669"/>
    <property type="project" value="UniProtKB-ARBA"/>
</dbReference>
<dbReference type="CDD" id="cd00995">
    <property type="entry name" value="PBP2_NikA_DppA_OppA_like"/>
    <property type="match status" value="1"/>
</dbReference>